<dbReference type="STRING" id="1392255.A0A2I1CB74"/>
<keyword evidence="2" id="KW-1185">Reference proteome</keyword>
<organism evidence="1 2">
    <name type="scientific">Aspergillus novofumigatus (strain IBT 16806)</name>
    <dbReference type="NCBI Taxonomy" id="1392255"/>
    <lineage>
        <taxon>Eukaryota</taxon>
        <taxon>Fungi</taxon>
        <taxon>Dikarya</taxon>
        <taxon>Ascomycota</taxon>
        <taxon>Pezizomycotina</taxon>
        <taxon>Eurotiomycetes</taxon>
        <taxon>Eurotiomycetidae</taxon>
        <taxon>Eurotiales</taxon>
        <taxon>Aspergillaceae</taxon>
        <taxon>Aspergillus</taxon>
        <taxon>Aspergillus subgen. Fumigati</taxon>
    </lineage>
</organism>
<comment type="caution">
    <text evidence="1">The sequence shown here is derived from an EMBL/GenBank/DDBJ whole genome shotgun (WGS) entry which is preliminary data.</text>
</comment>
<dbReference type="OrthoDB" id="5338458at2759"/>
<sequence>MGLSMYLLINIPYAHYAMIYLDNIGRLKSKMGQFSPLKSLKDLWKSLVLRFGYQCPMCRDSLAHSIYGCVEETPSCGLVDRVGLKISNTPKIAKVFIKFIKLRKQVKHPYNRCKPGDPYSKEENLPYQGTLLIDLECLSLLIYIIRKLRRFDKVFRVRRMEEHYERGEVDDNVDEALPIYYSKVNLTSLISSLVKYMGIYTKDYALQQMLGTPVIIVLISPNETPAAFNYMIQEMPHMAHSLLNLPYDRSLSMDGMSIRGPSFHRRSLSHPCDPSQQAPNSS</sequence>
<reference evidence="2" key="1">
    <citation type="journal article" date="2018" name="Proc. Natl. Acad. Sci. U.S.A.">
        <title>Linking secondary metabolites to gene clusters through genome sequencing of six diverse Aspergillus species.</title>
        <authorList>
            <person name="Kaerboelling I."/>
            <person name="Vesth T.C."/>
            <person name="Frisvad J.C."/>
            <person name="Nybo J.L."/>
            <person name="Theobald S."/>
            <person name="Kuo A."/>
            <person name="Bowyer P."/>
            <person name="Matsuda Y."/>
            <person name="Mondo S."/>
            <person name="Lyhne E.K."/>
            <person name="Kogle M.E."/>
            <person name="Clum A."/>
            <person name="Lipzen A."/>
            <person name="Salamov A."/>
            <person name="Ngan C.Y."/>
            <person name="Daum C."/>
            <person name="Chiniquy J."/>
            <person name="Barry K."/>
            <person name="LaButti K."/>
            <person name="Haridas S."/>
            <person name="Simmons B.A."/>
            <person name="Magnuson J.K."/>
            <person name="Mortensen U.H."/>
            <person name="Larsen T.O."/>
            <person name="Grigoriev I.V."/>
            <person name="Baker S.E."/>
            <person name="Andersen M.R."/>
        </authorList>
    </citation>
    <scope>NUCLEOTIDE SEQUENCE [LARGE SCALE GENOMIC DNA]</scope>
    <source>
        <strain evidence="2">IBT 16806</strain>
    </source>
</reference>
<dbReference type="EMBL" id="MSZS01000003">
    <property type="protein sequence ID" value="PKX94826.1"/>
    <property type="molecule type" value="Genomic_DNA"/>
</dbReference>
<dbReference type="RefSeq" id="XP_024683421.1">
    <property type="nucleotide sequence ID" value="XM_024829667.1"/>
</dbReference>
<protein>
    <submittedName>
        <fullName evidence="1">Uncharacterized protein</fullName>
    </submittedName>
</protein>
<dbReference type="Proteomes" id="UP000234474">
    <property type="component" value="Unassembled WGS sequence"/>
</dbReference>
<accession>A0A2I1CB74</accession>
<name>A0A2I1CB74_ASPN1</name>
<evidence type="ECO:0000313" key="1">
    <source>
        <dbReference type="EMBL" id="PKX94826.1"/>
    </source>
</evidence>
<dbReference type="AlphaFoldDB" id="A0A2I1CB74"/>
<dbReference type="GeneID" id="36536993"/>
<dbReference type="VEuPathDB" id="FungiDB:P174DRAFT_458455"/>
<evidence type="ECO:0000313" key="2">
    <source>
        <dbReference type="Proteomes" id="UP000234474"/>
    </source>
</evidence>
<gene>
    <name evidence="1" type="ORF">P174DRAFT_458455</name>
</gene>
<proteinExistence type="predicted"/>